<reference evidence="2" key="1">
    <citation type="submission" date="2021-03" db="EMBL/GenBank/DDBJ databases">
        <authorList>
            <person name="Tagirdzhanova G."/>
        </authorList>
    </citation>
    <scope>NUCLEOTIDE SEQUENCE</scope>
</reference>
<evidence type="ECO:0000313" key="2">
    <source>
        <dbReference type="EMBL" id="CAF9918688.1"/>
    </source>
</evidence>
<protein>
    <submittedName>
        <fullName evidence="2">Uncharacterized protein</fullName>
    </submittedName>
</protein>
<accession>A0A8H3FAW6</accession>
<feature type="compositionally biased region" description="Acidic residues" evidence="1">
    <location>
        <begin position="332"/>
        <end position="347"/>
    </location>
</feature>
<feature type="region of interest" description="Disordered" evidence="1">
    <location>
        <begin position="331"/>
        <end position="362"/>
    </location>
</feature>
<organism evidence="2 3">
    <name type="scientific">Heterodermia speciosa</name>
    <dbReference type="NCBI Taxonomy" id="116794"/>
    <lineage>
        <taxon>Eukaryota</taxon>
        <taxon>Fungi</taxon>
        <taxon>Dikarya</taxon>
        <taxon>Ascomycota</taxon>
        <taxon>Pezizomycotina</taxon>
        <taxon>Lecanoromycetes</taxon>
        <taxon>OSLEUM clade</taxon>
        <taxon>Lecanoromycetidae</taxon>
        <taxon>Caliciales</taxon>
        <taxon>Physciaceae</taxon>
        <taxon>Heterodermia</taxon>
    </lineage>
</organism>
<sequence>MTPQNSPLFRSNLSRPRAPSVFWITEHVRLSHLGQLSYLQIRRVPPLKPKEISPQKPPSRVKRPLSIVDPAEQKNGNGLSALAPPFVPGPPPPPPIRQNYNNDTSIVPSHWIPFYGSAFTLFYDPLTDLFVNDGPPRRSIHRPWDRSLPSAPRRIAKFESSSRPPRAFRDNTHVQPLRMVDRTRAAHFRNGETWFFCSCIQTWRAVPHRCPASSSRPAQSLIVAPRSSLPGDWVSRDMAVRDRGYLGDDQMAGIPIPREPIGPSLLTFGHAFSNLVEDELPRIVEVFGVEDPFVEVSTYGGGSGGAGQGNRERSRGVWYPRQLMVISPIMEESSEDEDGGGDEDEDSVSSSSTYYSAFHTMV</sequence>
<dbReference type="EMBL" id="CAJPDS010000022">
    <property type="protein sequence ID" value="CAF9918688.1"/>
    <property type="molecule type" value="Genomic_DNA"/>
</dbReference>
<comment type="caution">
    <text evidence="2">The sequence shown here is derived from an EMBL/GenBank/DDBJ whole genome shotgun (WGS) entry which is preliminary data.</text>
</comment>
<dbReference type="OrthoDB" id="5431419at2759"/>
<evidence type="ECO:0000256" key="1">
    <source>
        <dbReference type="SAM" id="MobiDB-lite"/>
    </source>
</evidence>
<gene>
    <name evidence="2" type="ORF">HETSPECPRED_003833</name>
</gene>
<evidence type="ECO:0000313" key="3">
    <source>
        <dbReference type="Proteomes" id="UP000664521"/>
    </source>
</evidence>
<proteinExistence type="predicted"/>
<keyword evidence="3" id="KW-1185">Reference proteome</keyword>
<feature type="region of interest" description="Disordered" evidence="1">
    <location>
        <begin position="70"/>
        <end position="91"/>
    </location>
</feature>
<dbReference type="Proteomes" id="UP000664521">
    <property type="component" value="Unassembled WGS sequence"/>
</dbReference>
<name>A0A8H3FAW6_9LECA</name>
<dbReference type="AlphaFoldDB" id="A0A8H3FAW6"/>